<keyword evidence="8 11" id="KW-0503">Monooxygenase</keyword>
<organism evidence="13 14">
    <name type="scientific">Rhizoctonia solani</name>
    <dbReference type="NCBI Taxonomy" id="456999"/>
    <lineage>
        <taxon>Eukaryota</taxon>
        <taxon>Fungi</taxon>
        <taxon>Dikarya</taxon>
        <taxon>Basidiomycota</taxon>
        <taxon>Agaricomycotina</taxon>
        <taxon>Agaricomycetes</taxon>
        <taxon>Cantharellales</taxon>
        <taxon>Ceratobasidiaceae</taxon>
        <taxon>Rhizoctonia</taxon>
    </lineage>
</organism>
<keyword evidence="12" id="KW-1133">Transmembrane helix</keyword>
<evidence type="ECO:0000256" key="7">
    <source>
        <dbReference type="ARBA" id="ARBA00023004"/>
    </source>
</evidence>
<evidence type="ECO:0000256" key="1">
    <source>
        <dbReference type="ARBA" id="ARBA00001971"/>
    </source>
</evidence>
<dbReference type="Pfam" id="PF00067">
    <property type="entry name" value="p450"/>
    <property type="match status" value="2"/>
</dbReference>
<comment type="similarity">
    <text evidence="3 11">Belongs to the cytochrome P450 family.</text>
</comment>
<evidence type="ECO:0000256" key="11">
    <source>
        <dbReference type="RuleBase" id="RU000461"/>
    </source>
</evidence>
<comment type="subcellular location">
    <subcellularLocation>
        <location evidence="2">Membrane</location>
    </subcellularLocation>
</comment>
<protein>
    <recommendedName>
        <fullName evidence="15">Cytochrome P450, family 51 (Sterol 14-demethylase)</fullName>
    </recommendedName>
</protein>
<dbReference type="GO" id="GO:0020037">
    <property type="term" value="F:heme binding"/>
    <property type="evidence" value="ECO:0007669"/>
    <property type="project" value="InterPro"/>
</dbReference>
<accession>A0A8H3GHE5</accession>
<evidence type="ECO:0000256" key="8">
    <source>
        <dbReference type="ARBA" id="ARBA00023033"/>
    </source>
</evidence>
<evidence type="ECO:0000256" key="4">
    <source>
        <dbReference type="ARBA" id="ARBA00022617"/>
    </source>
</evidence>
<keyword evidence="6 11" id="KW-0560">Oxidoreductase</keyword>
<comment type="cofactor">
    <cofactor evidence="1 10">
        <name>heme</name>
        <dbReference type="ChEBI" id="CHEBI:30413"/>
    </cofactor>
</comment>
<evidence type="ECO:0000256" key="10">
    <source>
        <dbReference type="PIRSR" id="PIRSR602403-1"/>
    </source>
</evidence>
<feature type="binding site" description="axial binding residue" evidence="10">
    <location>
        <position position="502"/>
    </location>
    <ligand>
        <name>heme</name>
        <dbReference type="ChEBI" id="CHEBI:30413"/>
    </ligand>
    <ligandPart>
        <name>Fe</name>
        <dbReference type="ChEBI" id="CHEBI:18248"/>
    </ligandPart>
</feature>
<dbReference type="InterPro" id="IPR001128">
    <property type="entry name" value="Cyt_P450"/>
</dbReference>
<proteinExistence type="inferred from homology"/>
<dbReference type="Proteomes" id="UP000663850">
    <property type="component" value="Unassembled WGS sequence"/>
</dbReference>
<dbReference type="GO" id="GO:0005506">
    <property type="term" value="F:iron ion binding"/>
    <property type="evidence" value="ECO:0007669"/>
    <property type="project" value="InterPro"/>
</dbReference>
<dbReference type="Gene3D" id="1.10.630.10">
    <property type="entry name" value="Cytochrome P450"/>
    <property type="match status" value="1"/>
</dbReference>
<dbReference type="InterPro" id="IPR017972">
    <property type="entry name" value="Cyt_P450_CS"/>
</dbReference>
<dbReference type="InterPro" id="IPR036396">
    <property type="entry name" value="Cyt_P450_sf"/>
</dbReference>
<dbReference type="InterPro" id="IPR050529">
    <property type="entry name" value="CYP450_sterol_14alpha_dmase"/>
</dbReference>
<keyword evidence="4 10" id="KW-0349">Heme</keyword>
<dbReference type="PANTHER" id="PTHR24304">
    <property type="entry name" value="CYTOCHROME P450 FAMILY 7"/>
    <property type="match status" value="1"/>
</dbReference>
<keyword evidence="5 10" id="KW-0479">Metal-binding</keyword>
<keyword evidence="9 12" id="KW-0472">Membrane</keyword>
<reference evidence="13" key="1">
    <citation type="submission" date="2021-01" db="EMBL/GenBank/DDBJ databases">
        <authorList>
            <person name="Kaushik A."/>
        </authorList>
    </citation>
    <scope>NUCLEOTIDE SEQUENCE</scope>
    <source>
        <strain evidence="13">Type strain: AG8-Rh-89/</strain>
    </source>
</reference>
<evidence type="ECO:0000313" key="13">
    <source>
        <dbReference type="EMBL" id="CAE6449225.1"/>
    </source>
</evidence>
<evidence type="ECO:0000256" key="3">
    <source>
        <dbReference type="ARBA" id="ARBA00010617"/>
    </source>
</evidence>
<dbReference type="FunFam" id="1.10.630.10:FF:000033">
    <property type="entry name" value="14-alpha sterol demethylase"/>
    <property type="match status" value="1"/>
</dbReference>
<dbReference type="AlphaFoldDB" id="A0A8H3GHE5"/>
<evidence type="ECO:0000256" key="9">
    <source>
        <dbReference type="ARBA" id="ARBA00023136"/>
    </source>
</evidence>
<evidence type="ECO:0000256" key="6">
    <source>
        <dbReference type="ARBA" id="ARBA00023002"/>
    </source>
</evidence>
<evidence type="ECO:0000256" key="5">
    <source>
        <dbReference type="ARBA" id="ARBA00022723"/>
    </source>
</evidence>
<gene>
    <name evidence="13" type="ORF">RDB_LOCUS39379</name>
</gene>
<name>A0A8H3GHE5_9AGAM</name>
<keyword evidence="12" id="KW-0812">Transmembrane</keyword>
<dbReference type="PROSITE" id="PS00086">
    <property type="entry name" value="CYTOCHROME_P450"/>
    <property type="match status" value="1"/>
</dbReference>
<dbReference type="PRINTS" id="PR00385">
    <property type="entry name" value="P450"/>
</dbReference>
<dbReference type="PANTHER" id="PTHR24304:SF2">
    <property type="entry name" value="24-HYDROXYCHOLESTEROL 7-ALPHA-HYDROXYLASE"/>
    <property type="match status" value="1"/>
</dbReference>
<dbReference type="InterPro" id="IPR002403">
    <property type="entry name" value="Cyt_P450_E_grp-IV"/>
</dbReference>
<dbReference type="CDD" id="cd11042">
    <property type="entry name" value="CYP51-like"/>
    <property type="match status" value="1"/>
</dbReference>
<dbReference type="PRINTS" id="PR00465">
    <property type="entry name" value="EP450IV"/>
</dbReference>
<feature type="transmembrane region" description="Helical" evidence="12">
    <location>
        <begin position="12"/>
        <end position="39"/>
    </location>
</feature>
<comment type="caution">
    <text evidence="13">The sequence shown here is derived from an EMBL/GenBank/DDBJ whole genome shotgun (WGS) entry which is preliminary data.</text>
</comment>
<dbReference type="GO" id="GO:0016020">
    <property type="term" value="C:membrane"/>
    <property type="evidence" value="ECO:0007669"/>
    <property type="project" value="UniProtKB-SubCell"/>
</dbReference>
<sequence>MNQFASCPWLESATFIPLLGASCVILMATCACILLNVIAQLVIPPDPSLPPQVFYILPYIGSAIEYGKDPIGFLSSGRRKYGDVFTFVLLGRRVTVALGPKGSNFVLGGKLSQVSAEEAYTHLTTPVFGKGVIFDVPNHVFMEQKKFIKSGLTTENLRAYVNMISEETTTFLNKDLADTCRGKEWGRFHVLDTLAGLTILTASRTLQGREVRSSLDKTFSQVYKDLDGGFTPLNLMFANLPLPSYWRRDRAQRKMSDFYVNIIKNRQEEHRDDEYDMISALASREYKDGSPLGDREIAHLMIALLMAGQHTSSSSGSWALLHLADRPDVVKQLLAEQEEVLSNEDGNLRPLTFEDLQKLPVLNSVIRETLRIHPPIHSIMVSLFDSKPYQPTNRKPQHFKRKCIDDIVVPATLASPSSDSTYIVPKGHFLLASPAHSQVDPDVWFNASEWDHLRWLDPNGVAAQAESLYLGDQGEKVDYGWGVVSKGTESPYQPFGAGRHRCIGEKFAYVQLGTILSTVVRTIEMRLDSGVPAHNYHTMIVQPKEPCMIQFRFRDRQRE</sequence>
<dbReference type="GO" id="GO:0016705">
    <property type="term" value="F:oxidoreductase activity, acting on paired donors, with incorporation or reduction of molecular oxygen"/>
    <property type="evidence" value="ECO:0007669"/>
    <property type="project" value="InterPro"/>
</dbReference>
<evidence type="ECO:0000256" key="12">
    <source>
        <dbReference type="SAM" id="Phobius"/>
    </source>
</evidence>
<evidence type="ECO:0008006" key="15">
    <source>
        <dbReference type="Google" id="ProtNLM"/>
    </source>
</evidence>
<keyword evidence="7 10" id="KW-0408">Iron</keyword>
<dbReference type="SUPFAM" id="SSF48264">
    <property type="entry name" value="Cytochrome P450"/>
    <property type="match status" value="1"/>
</dbReference>
<evidence type="ECO:0000256" key="2">
    <source>
        <dbReference type="ARBA" id="ARBA00004370"/>
    </source>
</evidence>
<dbReference type="GO" id="GO:0004497">
    <property type="term" value="F:monooxygenase activity"/>
    <property type="evidence" value="ECO:0007669"/>
    <property type="project" value="UniProtKB-KW"/>
</dbReference>
<evidence type="ECO:0000313" key="14">
    <source>
        <dbReference type="Proteomes" id="UP000663850"/>
    </source>
</evidence>
<dbReference type="EMBL" id="CAJMWZ010002111">
    <property type="protein sequence ID" value="CAE6449225.1"/>
    <property type="molecule type" value="Genomic_DNA"/>
</dbReference>